<dbReference type="EMBL" id="JAGPXC010000007">
    <property type="protein sequence ID" value="KAH6648920.1"/>
    <property type="molecule type" value="Genomic_DNA"/>
</dbReference>
<dbReference type="Proteomes" id="UP000758603">
    <property type="component" value="Unassembled WGS sequence"/>
</dbReference>
<keyword evidence="2" id="KW-1185">Reference proteome</keyword>
<evidence type="ECO:0000313" key="2">
    <source>
        <dbReference type="Proteomes" id="UP000758603"/>
    </source>
</evidence>
<dbReference type="OrthoDB" id="4757095at2759"/>
<proteinExistence type="predicted"/>
<sequence>MNWVGEKLEELEKRKLLLGRGEILQVGRRNPMDGNSSWSAPWSSKNIAVNSQGSSPLFGLPREIYDAIYYELWQSVGVRHHIFWHENLIEPHQSQYCLWSGITGFSVEDSLQLQLEQVWDEHGCPNTLNCDKITAIESIKPEGAKFDCPCLVRSTRVQYTYLTMMLSCKLVHKTIEMLLGKRATGVFHRHIRHLELSVVNEFTSRMLCCTKQNDEPHTPYDFLWLNLAEMINCRQIDIWIVARRHAGAPNTLGKHVCFTSLSASELENIFLKLADAIPHCEVTVTSPLGKDISPEQGFVDNLQLGQGIHLWKRYTGDKFRSAPGFRIFQKLDRYMGT</sequence>
<dbReference type="GeneID" id="70129442"/>
<comment type="caution">
    <text evidence="1">The sequence shown here is derived from an EMBL/GenBank/DDBJ whole genome shotgun (WGS) entry which is preliminary data.</text>
</comment>
<gene>
    <name evidence="1" type="ORF">BKA67DRAFT_538929</name>
</gene>
<reference evidence="1" key="1">
    <citation type="journal article" date="2021" name="Nat. Commun.">
        <title>Genetic determinants of endophytism in the Arabidopsis root mycobiome.</title>
        <authorList>
            <person name="Mesny F."/>
            <person name="Miyauchi S."/>
            <person name="Thiergart T."/>
            <person name="Pickel B."/>
            <person name="Atanasova L."/>
            <person name="Karlsson M."/>
            <person name="Huettel B."/>
            <person name="Barry K.W."/>
            <person name="Haridas S."/>
            <person name="Chen C."/>
            <person name="Bauer D."/>
            <person name="Andreopoulos W."/>
            <person name="Pangilinan J."/>
            <person name="LaButti K."/>
            <person name="Riley R."/>
            <person name="Lipzen A."/>
            <person name="Clum A."/>
            <person name="Drula E."/>
            <person name="Henrissat B."/>
            <person name="Kohler A."/>
            <person name="Grigoriev I.V."/>
            <person name="Martin F.M."/>
            <person name="Hacquard S."/>
        </authorList>
    </citation>
    <scope>NUCLEOTIDE SEQUENCE</scope>
    <source>
        <strain evidence="1">MPI-SDFR-AT-0073</strain>
    </source>
</reference>
<name>A0A9P8ZTE7_9PEZI</name>
<accession>A0A9P8ZTE7</accession>
<dbReference type="RefSeq" id="XP_045955427.1">
    <property type="nucleotide sequence ID" value="XM_046100550.1"/>
</dbReference>
<dbReference type="AlphaFoldDB" id="A0A9P8ZTE7"/>
<organism evidence="1 2">
    <name type="scientific">Truncatella angustata</name>
    <dbReference type="NCBI Taxonomy" id="152316"/>
    <lineage>
        <taxon>Eukaryota</taxon>
        <taxon>Fungi</taxon>
        <taxon>Dikarya</taxon>
        <taxon>Ascomycota</taxon>
        <taxon>Pezizomycotina</taxon>
        <taxon>Sordariomycetes</taxon>
        <taxon>Xylariomycetidae</taxon>
        <taxon>Amphisphaeriales</taxon>
        <taxon>Sporocadaceae</taxon>
        <taxon>Truncatella</taxon>
    </lineage>
</organism>
<evidence type="ECO:0000313" key="1">
    <source>
        <dbReference type="EMBL" id="KAH6648920.1"/>
    </source>
</evidence>
<protein>
    <submittedName>
        <fullName evidence="1">Uncharacterized protein</fullName>
    </submittedName>
</protein>